<evidence type="ECO:0000259" key="1">
    <source>
        <dbReference type="Pfam" id="PF06985"/>
    </source>
</evidence>
<dbReference type="Pfam" id="PF06985">
    <property type="entry name" value="HET"/>
    <property type="match status" value="1"/>
</dbReference>
<dbReference type="AlphaFoldDB" id="A0AAX4HVT5"/>
<name>A0AAX4HVT5_9PEZI</name>
<dbReference type="InterPro" id="IPR010730">
    <property type="entry name" value="HET"/>
</dbReference>
<reference evidence="3" key="1">
    <citation type="journal article" date="2023" name="bioRxiv">
        <title>Complete genome of the Medicago anthracnose fungus, Colletotrichum destructivum, reveals a mini-chromosome-like region within a core chromosome.</title>
        <authorList>
            <person name="Lapalu N."/>
            <person name="Simon A."/>
            <person name="Lu A."/>
            <person name="Plaumann P.-L."/>
            <person name="Amselem J."/>
            <person name="Pigne S."/>
            <person name="Auger A."/>
            <person name="Koch C."/>
            <person name="Dallery J.-F."/>
            <person name="O'Connell R.J."/>
        </authorList>
    </citation>
    <scope>NUCLEOTIDE SEQUENCE [LARGE SCALE GENOMIC DNA]</scope>
    <source>
        <strain evidence="3">CBS 520.97</strain>
    </source>
</reference>
<sequence>MKTFRRGQPIASLPRTVRNLVVVARHFGVRYTWNDCLCILQDVIEDWKVEAPRIRDAFANSTCNVLAPEASDPDGVLFMTVTPSASCRALCMRHSTRLFWRDIYSKTLDIMNNVSVRVR</sequence>
<proteinExistence type="predicted"/>
<accession>A0AAX4HVT5</accession>
<dbReference type="PANTHER" id="PTHR33112:SF10">
    <property type="entry name" value="TOL"/>
    <property type="match status" value="1"/>
</dbReference>
<protein>
    <submittedName>
        <fullName evidence="2">Heterokaryon incompatibility</fullName>
    </submittedName>
</protein>
<dbReference type="EMBL" id="CP137305">
    <property type="protein sequence ID" value="WQF75276.1"/>
    <property type="molecule type" value="Genomic_DNA"/>
</dbReference>
<dbReference type="KEGG" id="cdet:87936793"/>
<feature type="domain" description="Heterokaryon incompatibility" evidence="1">
    <location>
        <begin position="9"/>
        <end position="87"/>
    </location>
</feature>
<dbReference type="Proteomes" id="UP001322277">
    <property type="component" value="Chromosome 1"/>
</dbReference>
<gene>
    <name evidence="2" type="ORF">CDEST_00290</name>
</gene>
<dbReference type="PANTHER" id="PTHR33112">
    <property type="entry name" value="DOMAIN PROTEIN, PUTATIVE-RELATED"/>
    <property type="match status" value="1"/>
</dbReference>
<dbReference type="RefSeq" id="XP_062772500.1">
    <property type="nucleotide sequence ID" value="XM_062916449.1"/>
</dbReference>
<keyword evidence="3" id="KW-1185">Reference proteome</keyword>
<organism evidence="2 3">
    <name type="scientific">Colletotrichum destructivum</name>
    <dbReference type="NCBI Taxonomy" id="34406"/>
    <lineage>
        <taxon>Eukaryota</taxon>
        <taxon>Fungi</taxon>
        <taxon>Dikarya</taxon>
        <taxon>Ascomycota</taxon>
        <taxon>Pezizomycotina</taxon>
        <taxon>Sordariomycetes</taxon>
        <taxon>Hypocreomycetidae</taxon>
        <taxon>Glomerellales</taxon>
        <taxon>Glomerellaceae</taxon>
        <taxon>Colletotrichum</taxon>
        <taxon>Colletotrichum destructivum species complex</taxon>
    </lineage>
</organism>
<evidence type="ECO:0000313" key="2">
    <source>
        <dbReference type="EMBL" id="WQF75276.1"/>
    </source>
</evidence>
<dbReference type="GeneID" id="87936793"/>
<evidence type="ECO:0000313" key="3">
    <source>
        <dbReference type="Proteomes" id="UP001322277"/>
    </source>
</evidence>